<dbReference type="PROSITE" id="PS50043">
    <property type="entry name" value="HTH_LUXR_2"/>
    <property type="match status" value="1"/>
</dbReference>
<evidence type="ECO:0000259" key="1">
    <source>
        <dbReference type="PROSITE" id="PS50043"/>
    </source>
</evidence>
<dbReference type="InterPro" id="IPR036388">
    <property type="entry name" value="WH-like_DNA-bd_sf"/>
</dbReference>
<dbReference type="InterPro" id="IPR016032">
    <property type="entry name" value="Sig_transdc_resp-reg_C-effctor"/>
</dbReference>
<dbReference type="SUPFAM" id="SSF46894">
    <property type="entry name" value="C-terminal effector domain of the bipartite response regulators"/>
    <property type="match status" value="1"/>
</dbReference>
<dbReference type="Gene3D" id="1.10.10.10">
    <property type="entry name" value="Winged helix-like DNA-binding domain superfamily/Winged helix DNA-binding domain"/>
    <property type="match status" value="1"/>
</dbReference>
<dbReference type="InterPro" id="IPR000792">
    <property type="entry name" value="Tscrpt_reg_LuxR_C"/>
</dbReference>
<dbReference type="RefSeq" id="WP_034523647.1">
    <property type="nucleotide sequence ID" value="NZ_ARYZ02000010.1"/>
</dbReference>
<gene>
    <name evidence="2" type="ORF">Asalp_24660</name>
</gene>
<organism evidence="2 3">
    <name type="scientific">Aeromonas salmonicida subsp. pectinolytica 34mel</name>
    <dbReference type="NCBI Taxonomy" id="1324960"/>
    <lineage>
        <taxon>Bacteria</taxon>
        <taxon>Pseudomonadati</taxon>
        <taxon>Pseudomonadota</taxon>
        <taxon>Gammaproteobacteria</taxon>
        <taxon>Aeromonadales</taxon>
        <taxon>Aeromonadaceae</taxon>
        <taxon>Aeromonas</taxon>
    </lineage>
</organism>
<name>A0A2D1QHA3_AERSA</name>
<dbReference type="OrthoDB" id="5590406at2"/>
<dbReference type="GeneID" id="79879926"/>
<dbReference type="EMBL" id="CP022426">
    <property type="protein sequence ID" value="ATP09612.1"/>
    <property type="molecule type" value="Genomic_DNA"/>
</dbReference>
<feature type="domain" description="HTH luxR-type" evidence="1">
    <location>
        <begin position="291"/>
        <end position="356"/>
    </location>
</feature>
<evidence type="ECO:0000313" key="2">
    <source>
        <dbReference type="EMBL" id="ATP09612.1"/>
    </source>
</evidence>
<dbReference type="AlphaFoldDB" id="A0A2D1QHA3"/>
<proteinExistence type="predicted"/>
<reference evidence="3" key="1">
    <citation type="journal article" date="2018" name="BMC Genomics">
        <title>The complete and fully assembled genome sequence of Aeromonas salmonicida subsp. pectinolytica and its comparative analysis with other Aeromonas species: investigation of the mobilome in environmental and pathogenic strains.</title>
        <authorList>
            <person name="Pfeiffer F."/>
            <person name="Zamora-Lagos M.A."/>
            <person name="Blettinger M."/>
            <person name="Yeroslaviz A."/>
            <person name="Dahl A."/>
            <person name="Gruber S."/>
            <person name="Habermann B.H."/>
        </authorList>
    </citation>
    <scope>NUCLEOTIDE SEQUENCE [LARGE SCALE GENOMIC DNA]</scope>
    <source>
        <strain evidence="3">34mel</strain>
    </source>
</reference>
<accession>A0A2D1QHA3</accession>
<dbReference type="Proteomes" id="UP000222916">
    <property type="component" value="Chromosome"/>
</dbReference>
<evidence type="ECO:0000313" key="3">
    <source>
        <dbReference type="Proteomes" id="UP000222916"/>
    </source>
</evidence>
<sequence length="356" mass="39784">MKALVKERVSPYISQLYECGINDSDIKLVVDQFRTDVSGSSSLFLLRDDDKSDGIKLFSSGLTEAQQQFYVQHHRQDVWFNHYLDKGCQGIVNATTLSNSAGLLASFGAQFAAGGVCRVKGRGLSSLCTYRGASQDDFSAQDISSLGEVYSGLAAWSHHYWNLLALETQNYQLQQLVKNHNKPSAIVDDKGHIHYSNVAFNRISDENVELRAINGIFSLQNKEQQRQFKEILNGFAYLLPGASAYMSIPRQANLRPLLIQCTLMSGLSRFERYVEVVLRDPEHSFNPDIEALASLYPLTIGEKELLVLMSKGYSSNDIAELRGVKVETVRSTLKGVFKKTDCHSQNELLLLLQSIS</sequence>
<dbReference type="GO" id="GO:0003677">
    <property type="term" value="F:DNA binding"/>
    <property type="evidence" value="ECO:0007669"/>
    <property type="project" value="InterPro"/>
</dbReference>
<dbReference type="SMART" id="SM00421">
    <property type="entry name" value="HTH_LUXR"/>
    <property type="match status" value="1"/>
</dbReference>
<dbReference type="GO" id="GO:0006355">
    <property type="term" value="P:regulation of DNA-templated transcription"/>
    <property type="evidence" value="ECO:0007669"/>
    <property type="project" value="InterPro"/>
</dbReference>
<protein>
    <submittedName>
        <fullName evidence="2">HTH domain protein</fullName>
    </submittedName>
</protein>